<sequence>MQTCKKIKIAVNGGISFGAKLNARQLSVIADFLGDQELELTTFQQLYIEVMESDVEFVIKKFKEVGLFCYPVGNYVKSLRHCNFCKGAEEEGMPVAIELNKRIAGRPVPFTLRPAYTGCPIGCGEPLINDIGVIKSRNGYDLYIDGNPKGAYAKTGTLFLEQAQPEELYKAVDKVIDFYAENGKKREPFYKFVNRFGVETLKELVHEQTNATLS</sequence>
<evidence type="ECO:0000256" key="3">
    <source>
        <dbReference type="ARBA" id="ARBA00023004"/>
    </source>
</evidence>
<dbReference type="Pfam" id="PF01077">
    <property type="entry name" value="NIR_SIR"/>
    <property type="match status" value="1"/>
</dbReference>
<dbReference type="InterPro" id="IPR045854">
    <property type="entry name" value="NO2/SO3_Rdtase_4Fe4S_sf"/>
</dbReference>
<gene>
    <name evidence="6" type="ORF">ACFQ38_09790</name>
</gene>
<dbReference type="InterPro" id="IPR006067">
    <property type="entry name" value="NO2/SO3_Rdtase_4Fe4S_dom"/>
</dbReference>
<evidence type="ECO:0000313" key="7">
    <source>
        <dbReference type="Proteomes" id="UP001597231"/>
    </source>
</evidence>
<accession>A0ABW3TX14</accession>
<reference evidence="7" key="1">
    <citation type="journal article" date="2019" name="Int. J. Syst. Evol. Microbiol.">
        <title>The Global Catalogue of Microorganisms (GCM) 10K type strain sequencing project: providing services to taxonomists for standard genome sequencing and annotation.</title>
        <authorList>
            <consortium name="The Broad Institute Genomics Platform"/>
            <consortium name="The Broad Institute Genome Sequencing Center for Infectious Disease"/>
            <person name="Wu L."/>
            <person name="Ma J."/>
        </authorList>
    </citation>
    <scope>NUCLEOTIDE SEQUENCE [LARGE SCALE GENOMIC DNA]</scope>
    <source>
        <strain evidence="7">CCUG 53915</strain>
    </source>
</reference>
<keyword evidence="3" id="KW-0408">Iron</keyword>
<keyword evidence="4" id="KW-0411">Iron-sulfur</keyword>
<evidence type="ECO:0000259" key="5">
    <source>
        <dbReference type="Pfam" id="PF01077"/>
    </source>
</evidence>
<evidence type="ECO:0000256" key="4">
    <source>
        <dbReference type="ARBA" id="ARBA00023014"/>
    </source>
</evidence>
<organism evidence="6 7">
    <name type="scientific">Sporosarcina contaminans</name>
    <dbReference type="NCBI Taxonomy" id="633403"/>
    <lineage>
        <taxon>Bacteria</taxon>
        <taxon>Bacillati</taxon>
        <taxon>Bacillota</taxon>
        <taxon>Bacilli</taxon>
        <taxon>Bacillales</taxon>
        <taxon>Caryophanaceae</taxon>
        <taxon>Sporosarcina</taxon>
    </lineage>
</organism>
<evidence type="ECO:0000256" key="1">
    <source>
        <dbReference type="ARBA" id="ARBA00022485"/>
    </source>
</evidence>
<name>A0ABW3TX14_9BACL</name>
<evidence type="ECO:0000313" key="6">
    <source>
        <dbReference type="EMBL" id="MFD1205391.1"/>
    </source>
</evidence>
<dbReference type="InterPro" id="IPR006066">
    <property type="entry name" value="NO2/SO3_Rdtase_FeS/sirohaem_BS"/>
</dbReference>
<proteinExistence type="predicted"/>
<dbReference type="PANTHER" id="PTHR11493:SF54">
    <property type="entry name" value="ANAEROBIC SULFITE REDUCTASE SUBUNIT C"/>
    <property type="match status" value="1"/>
</dbReference>
<evidence type="ECO:0000256" key="2">
    <source>
        <dbReference type="ARBA" id="ARBA00022723"/>
    </source>
</evidence>
<dbReference type="RefSeq" id="WP_381480563.1">
    <property type="nucleotide sequence ID" value="NZ_JBHTLT010000045.1"/>
</dbReference>
<dbReference type="InterPro" id="IPR045169">
    <property type="entry name" value="NO2/SO3_Rdtase_4Fe4S_prot"/>
</dbReference>
<dbReference type="PANTHER" id="PTHR11493">
    <property type="entry name" value="SULFITE REDUCTASE [NADPH] SUBUNIT BETA-RELATED"/>
    <property type="match status" value="1"/>
</dbReference>
<dbReference type="SUPFAM" id="SSF56014">
    <property type="entry name" value="Nitrite and sulphite reductase 4Fe-4S domain-like"/>
    <property type="match status" value="1"/>
</dbReference>
<feature type="domain" description="Nitrite/sulphite reductase 4Fe-4S" evidence="5">
    <location>
        <begin position="84"/>
        <end position="209"/>
    </location>
</feature>
<dbReference type="PROSITE" id="PS00365">
    <property type="entry name" value="NIR_SIR"/>
    <property type="match status" value="1"/>
</dbReference>
<dbReference type="Gene3D" id="3.30.413.10">
    <property type="entry name" value="Sulfite Reductase Hemoprotein, domain 1"/>
    <property type="match status" value="1"/>
</dbReference>
<dbReference type="Proteomes" id="UP001597231">
    <property type="component" value="Unassembled WGS sequence"/>
</dbReference>
<keyword evidence="1" id="KW-0004">4Fe-4S</keyword>
<keyword evidence="7" id="KW-1185">Reference proteome</keyword>
<dbReference type="EMBL" id="JBHTLT010000045">
    <property type="protein sequence ID" value="MFD1205391.1"/>
    <property type="molecule type" value="Genomic_DNA"/>
</dbReference>
<comment type="caution">
    <text evidence="6">The sequence shown here is derived from an EMBL/GenBank/DDBJ whole genome shotgun (WGS) entry which is preliminary data.</text>
</comment>
<protein>
    <submittedName>
        <fullName evidence="6">Nitrite reductase</fullName>
    </submittedName>
</protein>
<keyword evidence="2" id="KW-0479">Metal-binding</keyword>